<feature type="domain" description="Arc-like DNA binding" evidence="1">
    <location>
        <begin position="14"/>
        <end position="51"/>
    </location>
</feature>
<protein>
    <submittedName>
        <fullName evidence="2">Arc-like DNA-binding protein</fullName>
    </submittedName>
</protein>
<dbReference type="HOGENOM" id="CLU_2033052_0_0_6"/>
<proteinExistence type="predicted"/>
<evidence type="ECO:0000259" key="1">
    <source>
        <dbReference type="Pfam" id="PF03869"/>
    </source>
</evidence>
<keyword evidence="2" id="KW-0238">DNA-binding</keyword>
<dbReference type="GO" id="GO:0006355">
    <property type="term" value="P:regulation of DNA-templated transcription"/>
    <property type="evidence" value="ECO:0007669"/>
    <property type="project" value="InterPro"/>
</dbReference>
<accession>D0SJK8</accession>
<name>D0SJK8_ACIJU</name>
<evidence type="ECO:0000313" key="3">
    <source>
        <dbReference type="Proteomes" id="UP000018442"/>
    </source>
</evidence>
<dbReference type="Gene3D" id="1.10.1220.10">
    <property type="entry name" value="Met repressor-like"/>
    <property type="match status" value="1"/>
</dbReference>
<dbReference type="Pfam" id="PF03869">
    <property type="entry name" value="Arc"/>
    <property type="match status" value="1"/>
</dbReference>
<organism evidence="2 3">
    <name type="scientific">Acinetobacter junii SH205</name>
    <dbReference type="NCBI Taxonomy" id="575587"/>
    <lineage>
        <taxon>Bacteria</taxon>
        <taxon>Pseudomonadati</taxon>
        <taxon>Pseudomonadota</taxon>
        <taxon>Gammaproteobacteria</taxon>
        <taxon>Moraxellales</taxon>
        <taxon>Moraxellaceae</taxon>
        <taxon>Acinetobacter</taxon>
    </lineage>
</organism>
<dbReference type="EMBL" id="GG705011">
    <property type="protein sequence ID" value="EEY94030.1"/>
    <property type="molecule type" value="Genomic_DNA"/>
</dbReference>
<evidence type="ECO:0000313" key="2">
    <source>
        <dbReference type="EMBL" id="EEY94030.1"/>
    </source>
</evidence>
<dbReference type="InterPro" id="IPR005569">
    <property type="entry name" value="Arc_DNA-bd_dom"/>
</dbReference>
<sequence>MDSENNSHVITVKLRVSPELKQKIAISAKAYNRSMNADMVARLEQSFDNESEYSPLRFSDEELAEKLNRIEKIFSNIDVDKFEEDYSKFTNTVDWEKAKKLEEKRKIKRLDDVDDVSVDND</sequence>
<dbReference type="Proteomes" id="UP000018442">
    <property type="component" value="Unassembled WGS sequence"/>
</dbReference>
<dbReference type="AlphaFoldDB" id="D0SJK8"/>
<dbReference type="GO" id="GO:0003677">
    <property type="term" value="F:DNA binding"/>
    <property type="evidence" value="ECO:0007669"/>
    <property type="project" value="UniProtKB-KW"/>
</dbReference>
<dbReference type="RefSeq" id="WP_005402852.1">
    <property type="nucleotide sequence ID" value="NZ_GG705011.1"/>
</dbReference>
<dbReference type="SUPFAM" id="SSF47598">
    <property type="entry name" value="Ribbon-helix-helix"/>
    <property type="match status" value="1"/>
</dbReference>
<reference evidence="3" key="1">
    <citation type="journal article" date="2012" name="PLoS ONE">
        <title>The success of Acinetobacter species; genetic, metabolic and virulence attributes.</title>
        <authorList>
            <person name="Peleg A.Y."/>
            <person name="de Breij A."/>
            <person name="Adams M.D."/>
            <person name="Cerqueira G.M."/>
            <person name="Mocali S."/>
            <person name="Galardini M."/>
            <person name="Nibbering P.H."/>
            <person name="Earl A.M."/>
            <person name="Ward D.V."/>
            <person name="Paterson D.L."/>
            <person name="Seifert H."/>
            <person name="Dijkshoorn L."/>
        </authorList>
    </citation>
    <scope>NUCLEOTIDE SEQUENCE [LARGE SCALE GENOMIC DNA]</scope>
    <source>
        <strain evidence="3">SH205</strain>
    </source>
</reference>
<dbReference type="InterPro" id="IPR010985">
    <property type="entry name" value="Ribbon_hlx_hlx"/>
</dbReference>
<gene>
    <name evidence="2" type="ORF">HMPREF0026_01306</name>
</gene>
<dbReference type="InterPro" id="IPR013321">
    <property type="entry name" value="Arc_rbn_hlx_hlx"/>
</dbReference>